<dbReference type="NCBIfam" id="NF002325">
    <property type="entry name" value="PRK01278.1"/>
    <property type="match status" value="1"/>
</dbReference>
<dbReference type="HAMAP" id="MF_01107">
    <property type="entry name" value="ArgD_aminotrans_3"/>
    <property type="match status" value="1"/>
</dbReference>
<keyword evidence="5" id="KW-0055">Arginine biosynthesis</keyword>
<evidence type="ECO:0000256" key="5">
    <source>
        <dbReference type="HAMAP-Rule" id="MF_01107"/>
    </source>
</evidence>
<dbReference type="PANTHER" id="PTHR11986">
    <property type="entry name" value="AMINOTRANSFERASE CLASS III"/>
    <property type="match status" value="1"/>
</dbReference>
<dbReference type="GO" id="GO:0042802">
    <property type="term" value="F:identical protein binding"/>
    <property type="evidence" value="ECO:0007669"/>
    <property type="project" value="TreeGrafter"/>
</dbReference>
<feature type="binding site" evidence="5">
    <location>
        <begin position="220"/>
        <end position="223"/>
    </location>
    <ligand>
        <name>pyridoxal 5'-phosphate</name>
        <dbReference type="ChEBI" id="CHEBI:597326"/>
    </ligand>
</feature>
<comment type="miscellaneous">
    <text evidence="5">May also have succinyldiaminopimelate aminotransferase activity, thus carrying out the corresponding step in lysine biosynthesis.</text>
</comment>
<comment type="caution">
    <text evidence="6">The sequence shown here is derived from an EMBL/GenBank/DDBJ whole genome shotgun (WGS) entry which is preliminary data.</text>
</comment>
<dbReference type="UniPathway" id="UPA00068">
    <property type="reaction ID" value="UER00109"/>
</dbReference>
<comment type="similarity">
    <text evidence="5">Belongs to the class-III pyridoxal-phosphate-dependent aminotransferase family. ArgD subfamily.</text>
</comment>
<feature type="binding site" evidence="5">
    <location>
        <position position="277"/>
    </location>
    <ligand>
        <name>N(2)-acetyl-L-ornithine</name>
        <dbReference type="ChEBI" id="CHEBI:57805"/>
    </ligand>
</feature>
<keyword evidence="2 5" id="KW-0028">Amino-acid biosynthesis</keyword>
<reference evidence="6 7" key="1">
    <citation type="submission" date="2019-01" db="EMBL/GenBank/DDBJ databases">
        <title>Insights into ecological role of a new deltaproteobacterial order Candidatus Sinidesulfobacterales (Sva0485) by metagenomics and metatranscriptomics.</title>
        <authorList>
            <person name="Tan S."/>
            <person name="Liu J."/>
            <person name="Fang Y."/>
            <person name="Hedlund B.P."/>
            <person name="Lian Z.H."/>
            <person name="Huang L.Y."/>
            <person name="Li J.T."/>
            <person name="Huang L.N."/>
            <person name="Li W.J."/>
            <person name="Jiang H.C."/>
            <person name="Dong H.L."/>
            <person name="Shu W.S."/>
        </authorList>
    </citation>
    <scope>NUCLEOTIDE SEQUENCE [LARGE SCALE GENOMIC DNA]</scope>
    <source>
        <strain evidence="6">AP3</strain>
    </source>
</reference>
<dbReference type="EMBL" id="SGBD01000001">
    <property type="protein sequence ID" value="RZD14751.1"/>
    <property type="molecule type" value="Genomic_DNA"/>
</dbReference>
<dbReference type="InterPro" id="IPR050103">
    <property type="entry name" value="Class-III_PLP-dep_AT"/>
</dbReference>
<comment type="subcellular location">
    <subcellularLocation>
        <location evidence="5">Cytoplasm</location>
    </subcellularLocation>
</comment>
<dbReference type="Gene3D" id="3.40.640.10">
    <property type="entry name" value="Type I PLP-dependent aspartate aminotransferase-like (Major domain)"/>
    <property type="match status" value="1"/>
</dbReference>
<dbReference type="SUPFAM" id="SSF53383">
    <property type="entry name" value="PLP-dependent transferases"/>
    <property type="match status" value="1"/>
</dbReference>
<proteinExistence type="inferred from homology"/>
<evidence type="ECO:0000313" key="6">
    <source>
        <dbReference type="EMBL" id="RZD14751.1"/>
    </source>
</evidence>
<dbReference type="InterPro" id="IPR004636">
    <property type="entry name" value="AcOrn/SuccOrn_fam"/>
</dbReference>
<dbReference type="PROSITE" id="PS00600">
    <property type="entry name" value="AA_TRANSFER_CLASS_3"/>
    <property type="match status" value="1"/>
</dbReference>
<dbReference type="AlphaFoldDB" id="A0A519BBU2"/>
<dbReference type="PIRSF" id="PIRSF000521">
    <property type="entry name" value="Transaminase_4ab_Lys_Orn"/>
    <property type="match status" value="1"/>
</dbReference>
<dbReference type="PANTHER" id="PTHR11986:SF79">
    <property type="entry name" value="ACETYLORNITHINE AMINOTRANSFERASE, MITOCHONDRIAL"/>
    <property type="match status" value="1"/>
</dbReference>
<name>A0A519BBU2_9DELT</name>
<organism evidence="6 7">
    <name type="scientific">Candidatus Acidulodesulfobacterium ferriphilum</name>
    <dbReference type="NCBI Taxonomy" id="2597223"/>
    <lineage>
        <taxon>Bacteria</taxon>
        <taxon>Deltaproteobacteria</taxon>
        <taxon>Candidatus Acidulodesulfobacterales</taxon>
        <taxon>Candidatus Acidulodesulfobacterium</taxon>
    </lineage>
</organism>
<evidence type="ECO:0000313" key="7">
    <source>
        <dbReference type="Proteomes" id="UP000320813"/>
    </source>
</evidence>
<evidence type="ECO:0000256" key="3">
    <source>
        <dbReference type="ARBA" id="ARBA00022679"/>
    </source>
</evidence>
<keyword evidence="1 5" id="KW-0032">Aminotransferase</keyword>
<feature type="binding site" evidence="5">
    <location>
        <begin position="102"/>
        <end position="103"/>
    </location>
    <ligand>
        <name>pyridoxal 5'-phosphate</name>
        <dbReference type="ChEBI" id="CHEBI:597326"/>
    </ligand>
</feature>
<dbReference type="InterPro" id="IPR015424">
    <property type="entry name" value="PyrdxlP-dep_Trfase"/>
</dbReference>
<accession>A0A519BBU2</accession>
<feature type="binding site" evidence="5">
    <location>
        <position position="134"/>
    </location>
    <ligand>
        <name>pyridoxal 5'-phosphate</name>
        <dbReference type="ChEBI" id="CHEBI:597326"/>
    </ligand>
</feature>
<feature type="binding site" evidence="5">
    <location>
        <position position="137"/>
    </location>
    <ligand>
        <name>N(2)-acetyl-L-ornithine</name>
        <dbReference type="ChEBI" id="CHEBI:57805"/>
    </ligand>
</feature>
<keyword evidence="4 5" id="KW-0663">Pyridoxal phosphate</keyword>
<feature type="modified residue" description="N6-(pyridoxal phosphate)lysine" evidence="5">
    <location>
        <position position="249"/>
    </location>
</feature>
<dbReference type="GO" id="GO:0006526">
    <property type="term" value="P:L-arginine biosynthetic process"/>
    <property type="evidence" value="ECO:0007669"/>
    <property type="project" value="UniProtKB-UniRule"/>
</dbReference>
<comment type="pathway">
    <text evidence="5">Amino-acid biosynthesis; L-arginine biosynthesis; N(2)-acetyl-L-ornithine from L-glutamate: step 4/4.</text>
</comment>
<evidence type="ECO:0000256" key="1">
    <source>
        <dbReference type="ARBA" id="ARBA00022576"/>
    </source>
</evidence>
<evidence type="ECO:0000256" key="4">
    <source>
        <dbReference type="ARBA" id="ARBA00022898"/>
    </source>
</evidence>
<dbReference type="GO" id="GO:0005737">
    <property type="term" value="C:cytoplasm"/>
    <property type="evidence" value="ECO:0007669"/>
    <property type="project" value="UniProtKB-SubCell"/>
</dbReference>
<dbReference type="CDD" id="cd00610">
    <property type="entry name" value="OAT_like"/>
    <property type="match status" value="1"/>
</dbReference>
<sequence length="400" mass="44072">MTIKELTNKYIMNTYGRFDLALVKGDGVTLFDENGKSYIDFASGIAVNNLGYNNKAINSSIIEQLGKLIHVSNYFYTEPQALLAEKLCKNSFADKVFFCNSGAESIEGAIKLARIFAKKFSKRGYKIITMQNSFHGRTFGALSATGQEKYHNGFEPLLGGFTYVKFNDLTDIESLVGNPEYCAVIVEPVQGEGGVNIADRGYLKKLRDLTLKNDILLIFDEVQVGLGRTGKLFAYMNFDVEPDIMTLAKPLAGGLPIGAVLAKDEAARAFEPGNHASTFGGGPLVLSAANAFFDEITKDGFLDDVFKKGDYIGIKLNDLKDKFPKLIKEVRTIGLISAIEFYDLKAKDIAIKLIEKGFLTTAVQDRVLRLTPPLIIKKDEIDLFMGKAAEVLNDCKTITK</sequence>
<dbReference type="Pfam" id="PF00202">
    <property type="entry name" value="Aminotran_3"/>
    <property type="match status" value="1"/>
</dbReference>
<comment type="cofactor">
    <cofactor evidence="5">
        <name>pyridoxal 5'-phosphate</name>
        <dbReference type="ChEBI" id="CHEBI:597326"/>
    </cofactor>
    <text evidence="5">Binds 1 pyridoxal phosphate per subunit.</text>
</comment>
<dbReference type="InterPro" id="IPR005814">
    <property type="entry name" value="Aminotrans_3"/>
</dbReference>
<gene>
    <name evidence="5" type="primary">argD</name>
    <name evidence="6" type="ORF">EVJ47_00230</name>
</gene>
<dbReference type="FunFam" id="3.40.640.10:FF:000004">
    <property type="entry name" value="Acetylornithine aminotransferase"/>
    <property type="match status" value="1"/>
</dbReference>
<feature type="binding site" evidence="5">
    <location>
        <position position="278"/>
    </location>
    <ligand>
        <name>pyridoxal 5'-phosphate</name>
        <dbReference type="ChEBI" id="CHEBI:597326"/>
    </ligand>
</feature>
<dbReference type="Gene3D" id="3.90.1150.10">
    <property type="entry name" value="Aspartate Aminotransferase, domain 1"/>
    <property type="match status" value="1"/>
</dbReference>
<dbReference type="InterPro" id="IPR015422">
    <property type="entry name" value="PyrdxlP-dep_Trfase_small"/>
</dbReference>
<dbReference type="GO" id="GO:0030170">
    <property type="term" value="F:pyridoxal phosphate binding"/>
    <property type="evidence" value="ECO:0007669"/>
    <property type="project" value="InterPro"/>
</dbReference>
<comment type="subunit">
    <text evidence="5">Homodimer.</text>
</comment>
<keyword evidence="5" id="KW-0963">Cytoplasm</keyword>
<dbReference type="EC" id="2.6.1.11" evidence="5"/>
<evidence type="ECO:0000256" key="2">
    <source>
        <dbReference type="ARBA" id="ARBA00022605"/>
    </source>
</evidence>
<dbReference type="Proteomes" id="UP000320813">
    <property type="component" value="Unassembled WGS sequence"/>
</dbReference>
<dbReference type="GO" id="GO:0003992">
    <property type="term" value="F:N2-acetyl-L-ornithine:2-oxoglutarate 5-aminotransferase activity"/>
    <property type="evidence" value="ECO:0007669"/>
    <property type="project" value="UniProtKB-UniRule"/>
</dbReference>
<dbReference type="InterPro" id="IPR015421">
    <property type="entry name" value="PyrdxlP-dep_Trfase_major"/>
</dbReference>
<keyword evidence="3 5" id="KW-0808">Transferase</keyword>
<comment type="catalytic activity">
    <reaction evidence="5">
        <text>N(2)-acetyl-L-ornithine + 2-oxoglutarate = N-acetyl-L-glutamate 5-semialdehyde + L-glutamate</text>
        <dbReference type="Rhea" id="RHEA:18049"/>
        <dbReference type="ChEBI" id="CHEBI:16810"/>
        <dbReference type="ChEBI" id="CHEBI:29123"/>
        <dbReference type="ChEBI" id="CHEBI:29985"/>
        <dbReference type="ChEBI" id="CHEBI:57805"/>
        <dbReference type="EC" id="2.6.1.11"/>
    </reaction>
</comment>
<protein>
    <recommendedName>
        <fullName evidence="5">Acetylornithine aminotransferase</fullName>
        <shortName evidence="5">ACOAT</shortName>
        <ecNumber evidence="5">2.6.1.11</ecNumber>
    </recommendedName>
</protein>
<dbReference type="InterPro" id="IPR049704">
    <property type="entry name" value="Aminotrans_3_PPA_site"/>
</dbReference>
<dbReference type="NCBIfam" id="TIGR00707">
    <property type="entry name" value="argD"/>
    <property type="match status" value="1"/>
</dbReference>